<sequence length="114" mass="12843">MILRSNSPHHRTNMIRPRTIFLITVLVPLNCWWVVASILRRNASPTQISLFFNAIFTILVLLILNAILNKTRNQIGKDMILNRIELLTVYTCVSIGSGIAGVDRILVLTPLIGH</sequence>
<keyword evidence="1" id="KW-1133">Transmembrane helix</keyword>
<gene>
    <name evidence="3" type="ORF">METZ01_LOCUS407685</name>
</gene>
<keyword evidence="1" id="KW-0472">Membrane</keyword>
<reference evidence="3" key="1">
    <citation type="submission" date="2018-05" db="EMBL/GenBank/DDBJ databases">
        <authorList>
            <person name="Lanie J.A."/>
            <person name="Ng W.-L."/>
            <person name="Kazmierczak K.M."/>
            <person name="Andrzejewski T.M."/>
            <person name="Davidsen T.M."/>
            <person name="Wayne K.J."/>
            <person name="Tettelin H."/>
            <person name="Glass J.I."/>
            <person name="Rusch D."/>
            <person name="Podicherti R."/>
            <person name="Tsui H.-C.T."/>
            <person name="Winkler M.E."/>
        </authorList>
    </citation>
    <scope>NUCLEOTIDE SEQUENCE</scope>
</reference>
<feature type="transmembrane region" description="Helical" evidence="1">
    <location>
        <begin position="50"/>
        <end position="68"/>
    </location>
</feature>
<feature type="non-terminal residue" evidence="3">
    <location>
        <position position="114"/>
    </location>
</feature>
<proteinExistence type="predicted"/>
<dbReference type="AlphaFoldDB" id="A0A382W9N4"/>
<feature type="transmembrane region" description="Helical" evidence="1">
    <location>
        <begin position="80"/>
        <end position="102"/>
    </location>
</feature>
<protein>
    <recommendedName>
        <fullName evidence="2">DUF6785 domain-containing protein</fullName>
    </recommendedName>
</protein>
<evidence type="ECO:0000313" key="3">
    <source>
        <dbReference type="EMBL" id="SVD54831.1"/>
    </source>
</evidence>
<organism evidence="3">
    <name type="scientific">marine metagenome</name>
    <dbReference type="NCBI Taxonomy" id="408172"/>
    <lineage>
        <taxon>unclassified sequences</taxon>
        <taxon>metagenomes</taxon>
        <taxon>ecological metagenomes</taxon>
    </lineage>
</organism>
<dbReference type="Pfam" id="PF20581">
    <property type="entry name" value="DUF6785"/>
    <property type="match status" value="1"/>
</dbReference>
<evidence type="ECO:0000256" key="1">
    <source>
        <dbReference type="SAM" id="Phobius"/>
    </source>
</evidence>
<feature type="domain" description="DUF6785" evidence="2">
    <location>
        <begin position="16"/>
        <end position="113"/>
    </location>
</feature>
<dbReference type="InterPro" id="IPR046712">
    <property type="entry name" value="DUF6785"/>
</dbReference>
<keyword evidence="1" id="KW-0812">Transmembrane</keyword>
<name>A0A382W9N4_9ZZZZ</name>
<feature type="transmembrane region" description="Helical" evidence="1">
    <location>
        <begin position="20"/>
        <end position="38"/>
    </location>
</feature>
<accession>A0A382W9N4</accession>
<evidence type="ECO:0000259" key="2">
    <source>
        <dbReference type="Pfam" id="PF20581"/>
    </source>
</evidence>
<dbReference type="EMBL" id="UINC01157696">
    <property type="protein sequence ID" value="SVD54831.1"/>
    <property type="molecule type" value="Genomic_DNA"/>
</dbReference>